<dbReference type="Proteomes" id="UP000325081">
    <property type="component" value="Unassembled WGS sequence"/>
</dbReference>
<dbReference type="GO" id="GO:0005840">
    <property type="term" value="C:ribosome"/>
    <property type="evidence" value="ECO:0007669"/>
    <property type="project" value="UniProtKB-KW"/>
</dbReference>
<organism evidence="1 2">
    <name type="scientific">Striga asiatica</name>
    <name type="common">Asiatic witchweed</name>
    <name type="synonym">Buchnera asiatica</name>
    <dbReference type="NCBI Taxonomy" id="4170"/>
    <lineage>
        <taxon>Eukaryota</taxon>
        <taxon>Viridiplantae</taxon>
        <taxon>Streptophyta</taxon>
        <taxon>Embryophyta</taxon>
        <taxon>Tracheophyta</taxon>
        <taxon>Spermatophyta</taxon>
        <taxon>Magnoliopsida</taxon>
        <taxon>eudicotyledons</taxon>
        <taxon>Gunneridae</taxon>
        <taxon>Pentapetalae</taxon>
        <taxon>asterids</taxon>
        <taxon>lamiids</taxon>
        <taxon>Lamiales</taxon>
        <taxon>Orobanchaceae</taxon>
        <taxon>Buchnereae</taxon>
        <taxon>Striga</taxon>
    </lineage>
</organism>
<protein>
    <submittedName>
        <fullName evidence="1">30S ribosomal protein S1</fullName>
    </submittedName>
</protein>
<dbReference type="EMBL" id="BKCP01006493">
    <property type="protein sequence ID" value="GER42898.1"/>
    <property type="molecule type" value="Genomic_DNA"/>
</dbReference>
<accession>A0A5A7QD21</accession>
<keyword evidence="1" id="KW-0689">Ribosomal protein</keyword>
<reference evidence="2" key="1">
    <citation type="journal article" date="2019" name="Curr. Biol.">
        <title>Genome Sequence of Striga asiatica Provides Insight into the Evolution of Plant Parasitism.</title>
        <authorList>
            <person name="Yoshida S."/>
            <person name="Kim S."/>
            <person name="Wafula E.K."/>
            <person name="Tanskanen J."/>
            <person name="Kim Y.M."/>
            <person name="Honaas L."/>
            <person name="Yang Z."/>
            <person name="Spallek T."/>
            <person name="Conn C.E."/>
            <person name="Ichihashi Y."/>
            <person name="Cheong K."/>
            <person name="Cui S."/>
            <person name="Der J.P."/>
            <person name="Gundlach H."/>
            <person name="Jiao Y."/>
            <person name="Hori C."/>
            <person name="Ishida J.K."/>
            <person name="Kasahara H."/>
            <person name="Kiba T."/>
            <person name="Kim M.S."/>
            <person name="Koo N."/>
            <person name="Laohavisit A."/>
            <person name="Lee Y.H."/>
            <person name="Lumba S."/>
            <person name="McCourt P."/>
            <person name="Mortimer J.C."/>
            <person name="Mutuku J.M."/>
            <person name="Nomura T."/>
            <person name="Sasaki-Sekimoto Y."/>
            <person name="Seto Y."/>
            <person name="Wang Y."/>
            <person name="Wakatake T."/>
            <person name="Sakakibara H."/>
            <person name="Demura T."/>
            <person name="Yamaguchi S."/>
            <person name="Yoneyama K."/>
            <person name="Manabe R.I."/>
            <person name="Nelson D.C."/>
            <person name="Schulman A.H."/>
            <person name="Timko M.P."/>
            <person name="dePamphilis C.W."/>
            <person name="Choi D."/>
            <person name="Shirasu K."/>
        </authorList>
    </citation>
    <scope>NUCLEOTIDE SEQUENCE [LARGE SCALE GENOMIC DNA]</scope>
    <source>
        <strain evidence="2">cv. UVA1</strain>
    </source>
</reference>
<evidence type="ECO:0000313" key="2">
    <source>
        <dbReference type="Proteomes" id="UP000325081"/>
    </source>
</evidence>
<gene>
    <name evidence="1" type="ORF">STAS_19719</name>
</gene>
<feature type="non-terminal residue" evidence="1">
    <location>
        <position position="162"/>
    </location>
</feature>
<proteinExistence type="predicted"/>
<keyword evidence="1" id="KW-0687">Ribonucleoprotein</keyword>
<dbReference type="AlphaFoldDB" id="A0A5A7QD21"/>
<sequence>MVKLLMTLLASHDSKGWPYNILFKGKSKIDNKRASLKFNTYKDALVPEDVQLESGACSSSRSSMISGDSTGSTIISSSTRGSKWNLREKKRIVGELGGQFRVEKLLAFWEHICDLANSKLEFPDSVLATDPDGVLFPVPLHRQRQLLIRQRGNHQSRGGRRR</sequence>
<comment type="caution">
    <text evidence="1">The sequence shown here is derived from an EMBL/GenBank/DDBJ whole genome shotgun (WGS) entry which is preliminary data.</text>
</comment>
<name>A0A5A7QD21_STRAF</name>
<evidence type="ECO:0000313" key="1">
    <source>
        <dbReference type="EMBL" id="GER42898.1"/>
    </source>
</evidence>
<keyword evidence="2" id="KW-1185">Reference proteome</keyword>